<dbReference type="AlphaFoldDB" id="A0A8T0V2C9"/>
<evidence type="ECO:0000313" key="1">
    <source>
        <dbReference type="EMBL" id="KAG2628558.1"/>
    </source>
</evidence>
<dbReference type="EMBL" id="CM029041">
    <property type="protein sequence ID" value="KAG2628558.1"/>
    <property type="molecule type" value="Genomic_DNA"/>
</dbReference>
<organism evidence="1 2">
    <name type="scientific">Panicum virgatum</name>
    <name type="common">Blackwell switchgrass</name>
    <dbReference type="NCBI Taxonomy" id="38727"/>
    <lineage>
        <taxon>Eukaryota</taxon>
        <taxon>Viridiplantae</taxon>
        <taxon>Streptophyta</taxon>
        <taxon>Embryophyta</taxon>
        <taxon>Tracheophyta</taxon>
        <taxon>Spermatophyta</taxon>
        <taxon>Magnoliopsida</taxon>
        <taxon>Liliopsida</taxon>
        <taxon>Poales</taxon>
        <taxon>Poaceae</taxon>
        <taxon>PACMAD clade</taxon>
        <taxon>Panicoideae</taxon>
        <taxon>Panicodae</taxon>
        <taxon>Paniceae</taxon>
        <taxon>Panicinae</taxon>
        <taxon>Panicum</taxon>
        <taxon>Panicum sect. Hiantes</taxon>
    </lineage>
</organism>
<dbReference type="Proteomes" id="UP000823388">
    <property type="component" value="Chromosome 3K"/>
</dbReference>
<protein>
    <submittedName>
        <fullName evidence="1">Uncharacterized protein</fullName>
    </submittedName>
</protein>
<keyword evidence="2" id="KW-1185">Reference proteome</keyword>
<reference evidence="1" key="1">
    <citation type="submission" date="2020-05" db="EMBL/GenBank/DDBJ databases">
        <title>WGS assembly of Panicum virgatum.</title>
        <authorList>
            <person name="Lovell J.T."/>
            <person name="Jenkins J."/>
            <person name="Shu S."/>
            <person name="Juenger T.E."/>
            <person name="Schmutz J."/>
        </authorList>
    </citation>
    <scope>NUCLEOTIDE SEQUENCE</scope>
    <source>
        <strain evidence="1">AP13</strain>
    </source>
</reference>
<gene>
    <name evidence="1" type="ORF">PVAP13_3KG387300</name>
</gene>
<evidence type="ECO:0000313" key="2">
    <source>
        <dbReference type="Proteomes" id="UP000823388"/>
    </source>
</evidence>
<accession>A0A8T0V2C9</accession>
<comment type="caution">
    <text evidence="1">The sequence shown here is derived from an EMBL/GenBank/DDBJ whole genome shotgun (WGS) entry which is preliminary data.</text>
</comment>
<sequence length="106" mass="12297">MHCGYYVCRDILAGSGVYTRFPTEEPNIWKIHLSFPRKRSPTLMSKHSILLALSYSASSCENSFGHRVHTMIKLVTSHNIPTFVIISEKEPPWMPLRKIGRLRRRD</sequence>
<proteinExistence type="predicted"/>
<name>A0A8T0V2C9_PANVG</name>